<keyword evidence="2" id="KW-0520">NAD</keyword>
<evidence type="ECO:0000313" key="6">
    <source>
        <dbReference type="Proteomes" id="UP000186817"/>
    </source>
</evidence>
<dbReference type="InterPro" id="IPR015943">
    <property type="entry name" value="WD40/YVTN_repeat-like_dom_sf"/>
</dbReference>
<keyword evidence="3" id="KW-0812">Transmembrane</keyword>
<dbReference type="InterPro" id="IPR051712">
    <property type="entry name" value="ARTD-AVP"/>
</dbReference>
<proteinExistence type="predicted"/>
<dbReference type="OrthoDB" id="409834at2759"/>
<keyword evidence="3" id="KW-0472">Membrane</keyword>
<evidence type="ECO:0000256" key="3">
    <source>
        <dbReference type="SAM" id="Phobius"/>
    </source>
</evidence>
<sequence>MCVGSRAVAVAPYVATSVGMYSHVDEFHGCRSTEKAPLLLLLVVVIIIVMTVKLWHVPCTMVKGEGFLGFQITSATMDVDYELSQQLQGHESQVRCVAVLGDGTLVSGGLDSQVILWRRQGDAEKFEMVKKLGWHSDFVFVVAPSHTESGSFYSGSKEVERPKYIEARVSHGLFLFGTRRRAGCSCPCSFLHEPEEVCIWEKPLGFGLWSLQGLCIGIAACILEDQSITAHARLRKLQELDKATKIPFIMVELRGGGGESYIEICGKDEYGVYGFLDKFLTEEWSCQKLDAGDLSDDTQLPFCDALYSWPFFKAAGEEGLSNMGLATMRLVDYMCNQLSWTLGVINGGNVGSKGEVREQQIIFKAPHPMNLVSTHVMVELRSAGYVELCGSEAGALTTLREHFESQYGAEVEEGHDEFCDICLKVGSGMFKERGRSGENNIGQLTSEVCDSAVTILPGFSLVTINGGNYGDDGSHREQQMVFRWDNHPLREAPHLLVELREIGYIEICGQDVDGVHGKLTKYLKEKWRCKDSVKIPGQEPFCDVKLAWSAKDMMWASADLTSFFHGLGWQMQVCSQGTVVTKRGKSESREQQILFRPGSSREGAVEPHLFLELYTGEGSEELYAQPDVTQVPANQQIRFCQVGDCSAAIEPLKKFLTNYLGGAIDGQDEHGIMRLVVDVFLSRGAHDNNLGCWTMRVCDFMVDRLGWSFVVCNVCNLGEAGRCREQQLVFRYDGPLRHLPVVRNLNHVLDEAAFHGLSLPPYWLNEDVLAHRKNRSIEVCSQDEVANLQEIFDETFKRILTRDRVYEYQARTNEEMPYRLEVVHAFRSENAELYLKFAERREEYKGGWPLKAKSHGAGSMINERLLEGESYLAHGTNPSSAMAILKGGFKLDHAGSATGTMFGNGVYMAECVSKSDEYARDDNGGTFPGLMAMLICRSLVGDPYIVQDPGDAVTAAKAAGMDCVVGTYREFIFFDERQVYPEYAVIYRRQYEASKVPTLMRKTTSGTTGRNWQVQLDKGWRDIPPDVSPSGVSLDSME</sequence>
<feature type="repeat" description="WD" evidence="1">
    <location>
        <begin position="87"/>
        <end position="117"/>
    </location>
</feature>
<dbReference type="SUPFAM" id="SSF56399">
    <property type="entry name" value="ADP-ribosylation"/>
    <property type="match status" value="1"/>
</dbReference>
<name>A0A1Q9CLU5_SYMMI</name>
<dbReference type="EMBL" id="LSRX01001085">
    <property type="protein sequence ID" value="OLP83885.1"/>
    <property type="molecule type" value="Genomic_DNA"/>
</dbReference>
<keyword evidence="3" id="KW-1133">Transmembrane helix</keyword>
<comment type="caution">
    <text evidence="5">The sequence shown here is derived from an EMBL/GenBank/DDBJ whole genome shotgun (WGS) entry which is preliminary data.</text>
</comment>
<dbReference type="Pfam" id="PF00644">
    <property type="entry name" value="PARP"/>
    <property type="match status" value="1"/>
</dbReference>
<dbReference type="OMA" id="MVFRWDN"/>
<dbReference type="Gene3D" id="3.90.228.10">
    <property type="match status" value="1"/>
</dbReference>
<dbReference type="SMART" id="SM00320">
    <property type="entry name" value="WD40"/>
    <property type="match status" value="1"/>
</dbReference>
<dbReference type="Proteomes" id="UP000186817">
    <property type="component" value="Unassembled WGS sequence"/>
</dbReference>
<dbReference type="InterPro" id="IPR036322">
    <property type="entry name" value="WD40_repeat_dom_sf"/>
</dbReference>
<evidence type="ECO:0000259" key="4">
    <source>
        <dbReference type="PROSITE" id="PS51059"/>
    </source>
</evidence>
<dbReference type="PANTHER" id="PTHR45740:SF2">
    <property type="entry name" value="POLY [ADP-RIBOSE] POLYMERASE"/>
    <property type="match status" value="1"/>
</dbReference>
<protein>
    <recommendedName>
        <fullName evidence="2">Poly [ADP-ribose] polymerase</fullName>
        <shortName evidence="2">PARP</shortName>
        <ecNumber evidence="2">2.4.2.-</ecNumber>
    </recommendedName>
</protein>
<evidence type="ECO:0000256" key="2">
    <source>
        <dbReference type="RuleBase" id="RU362114"/>
    </source>
</evidence>
<dbReference type="Gene3D" id="2.130.10.10">
    <property type="entry name" value="YVTN repeat-like/Quinoprotein amine dehydrogenase"/>
    <property type="match status" value="1"/>
</dbReference>
<dbReference type="SUPFAM" id="SSF50978">
    <property type="entry name" value="WD40 repeat-like"/>
    <property type="match status" value="1"/>
</dbReference>
<reference evidence="5 6" key="1">
    <citation type="submission" date="2016-02" db="EMBL/GenBank/DDBJ databases">
        <title>Genome analysis of coral dinoflagellate symbionts highlights evolutionary adaptations to a symbiotic lifestyle.</title>
        <authorList>
            <person name="Aranda M."/>
            <person name="Li Y."/>
            <person name="Liew Y.J."/>
            <person name="Baumgarten S."/>
            <person name="Simakov O."/>
            <person name="Wilson M."/>
            <person name="Piel J."/>
            <person name="Ashoor H."/>
            <person name="Bougouffa S."/>
            <person name="Bajic V.B."/>
            <person name="Ryu T."/>
            <person name="Ravasi T."/>
            <person name="Bayer T."/>
            <person name="Micklem G."/>
            <person name="Kim H."/>
            <person name="Bhak J."/>
            <person name="Lajeunesse T.C."/>
            <person name="Voolstra C.R."/>
        </authorList>
    </citation>
    <scope>NUCLEOTIDE SEQUENCE [LARGE SCALE GENOMIC DNA]</scope>
    <source>
        <strain evidence="5 6">CCMP2467</strain>
    </source>
</reference>
<keyword evidence="2" id="KW-0808">Transferase</keyword>
<accession>A0A1Q9CLU5</accession>
<gene>
    <name evidence="5" type="primary">Tiparp</name>
    <name evidence="5" type="ORF">AK812_SmicGene35300</name>
</gene>
<keyword evidence="6" id="KW-1185">Reference proteome</keyword>
<dbReference type="InterPro" id="IPR012317">
    <property type="entry name" value="Poly(ADP-ribose)pol_cat_dom"/>
</dbReference>
<dbReference type="PROSITE" id="PS50082">
    <property type="entry name" value="WD_REPEATS_2"/>
    <property type="match status" value="1"/>
</dbReference>
<dbReference type="InterPro" id="IPR001680">
    <property type="entry name" value="WD40_rpt"/>
</dbReference>
<dbReference type="AlphaFoldDB" id="A0A1Q9CLU5"/>
<feature type="domain" description="PARP catalytic" evidence="4">
    <location>
        <begin position="768"/>
        <end position="996"/>
    </location>
</feature>
<evidence type="ECO:0000313" key="5">
    <source>
        <dbReference type="EMBL" id="OLP83885.1"/>
    </source>
</evidence>
<dbReference type="PROSITE" id="PS51059">
    <property type="entry name" value="PARP_CATALYTIC"/>
    <property type="match status" value="1"/>
</dbReference>
<evidence type="ECO:0000256" key="1">
    <source>
        <dbReference type="PROSITE-ProRule" id="PRU00221"/>
    </source>
</evidence>
<dbReference type="PANTHER" id="PTHR45740">
    <property type="entry name" value="POLY [ADP-RIBOSE] POLYMERASE"/>
    <property type="match status" value="1"/>
</dbReference>
<keyword evidence="1" id="KW-0853">WD repeat</keyword>
<keyword evidence="2" id="KW-0328">Glycosyltransferase</keyword>
<dbReference type="GO" id="GO:0005634">
    <property type="term" value="C:nucleus"/>
    <property type="evidence" value="ECO:0007669"/>
    <property type="project" value="TreeGrafter"/>
</dbReference>
<feature type="transmembrane region" description="Helical" evidence="3">
    <location>
        <begin position="38"/>
        <end position="56"/>
    </location>
</feature>
<dbReference type="GO" id="GO:0003950">
    <property type="term" value="F:NAD+ poly-ADP-ribosyltransferase activity"/>
    <property type="evidence" value="ECO:0007669"/>
    <property type="project" value="UniProtKB-UniRule"/>
</dbReference>
<dbReference type="EC" id="2.4.2.-" evidence="2"/>
<organism evidence="5 6">
    <name type="scientific">Symbiodinium microadriaticum</name>
    <name type="common">Dinoflagellate</name>
    <name type="synonym">Zooxanthella microadriatica</name>
    <dbReference type="NCBI Taxonomy" id="2951"/>
    <lineage>
        <taxon>Eukaryota</taxon>
        <taxon>Sar</taxon>
        <taxon>Alveolata</taxon>
        <taxon>Dinophyceae</taxon>
        <taxon>Suessiales</taxon>
        <taxon>Symbiodiniaceae</taxon>
        <taxon>Symbiodinium</taxon>
    </lineage>
</organism>
<dbReference type="GO" id="GO:1990404">
    <property type="term" value="F:NAD+-protein mono-ADP-ribosyltransferase activity"/>
    <property type="evidence" value="ECO:0007669"/>
    <property type="project" value="TreeGrafter"/>
</dbReference>